<feature type="compositionally biased region" description="Polar residues" evidence="1">
    <location>
        <begin position="238"/>
        <end position="247"/>
    </location>
</feature>
<feature type="region of interest" description="Disordered" evidence="1">
    <location>
        <begin position="556"/>
        <end position="648"/>
    </location>
</feature>
<dbReference type="STRING" id="1043005.A0A074YI20"/>
<feature type="compositionally biased region" description="Polar residues" evidence="1">
    <location>
        <begin position="803"/>
        <end position="821"/>
    </location>
</feature>
<dbReference type="Pfam" id="PF04146">
    <property type="entry name" value="YTH"/>
    <property type="match status" value="1"/>
</dbReference>
<proteinExistence type="predicted"/>
<dbReference type="HOGENOM" id="CLU_325398_0_0_1"/>
<dbReference type="PROSITE" id="PS50882">
    <property type="entry name" value="YTH"/>
    <property type="match status" value="1"/>
</dbReference>
<feature type="compositionally biased region" description="Polar residues" evidence="1">
    <location>
        <begin position="772"/>
        <end position="781"/>
    </location>
</feature>
<dbReference type="EMBL" id="KL584758">
    <property type="protein sequence ID" value="KEQ95699.1"/>
    <property type="molecule type" value="Genomic_DNA"/>
</dbReference>
<dbReference type="GeneID" id="25368149"/>
<dbReference type="RefSeq" id="XP_013344063.1">
    <property type="nucleotide sequence ID" value="XM_013488609.1"/>
</dbReference>
<gene>
    <name evidence="3" type="ORF">AUEXF2481DRAFT_4662</name>
</gene>
<dbReference type="OrthoDB" id="306690at2759"/>
<feature type="region of interest" description="Disordered" evidence="1">
    <location>
        <begin position="142"/>
        <end position="317"/>
    </location>
</feature>
<dbReference type="AlphaFoldDB" id="A0A074YI20"/>
<feature type="compositionally biased region" description="Polar residues" evidence="1">
    <location>
        <begin position="256"/>
        <end position="269"/>
    </location>
</feature>
<feature type="domain" description="YTH" evidence="2">
    <location>
        <begin position="390"/>
        <end position="529"/>
    </location>
</feature>
<dbReference type="GO" id="GO:0003723">
    <property type="term" value="F:RNA binding"/>
    <property type="evidence" value="ECO:0007669"/>
    <property type="project" value="InterPro"/>
</dbReference>
<feature type="compositionally biased region" description="Polar residues" evidence="1">
    <location>
        <begin position="142"/>
        <end position="153"/>
    </location>
</feature>
<keyword evidence="4" id="KW-1185">Reference proteome</keyword>
<feature type="region of interest" description="Disordered" evidence="1">
    <location>
        <begin position="753"/>
        <end position="785"/>
    </location>
</feature>
<dbReference type="InterPro" id="IPR007275">
    <property type="entry name" value="YTH_domain"/>
</dbReference>
<sequence length="924" mass="99447">MLPSDYGSAQRRAPESNTAVPSVSNSAESSKAFKGAEKAIVKRSINFDAETSSGRDPLPGLSSARETAETSKRRCAVSGNAQQQTARQDIRSEFVRALFNPVSSDTTSGQTQTMGNMSRPFLAMATTFGPSASYSFPSSIGASANSSVHQNAPHNALTGPYGPPNNSDKHASSGPTAVPRDTSHGTGAFGIPFTPQHTGFHIPGLGAPLRSVDPDDSKKAEVTSPGVARPRQPGPHTRTATGPQSVLSPVLESAPESCSNPTAQFQYKSNPPMVSHGPAGTNRKPSPAKQNSSNAPVSTPSKATLTPKHASADAGAAPEVSAAACPSGLVRIPKHLRPSGHADVWIERQSYRTFKLHQAENDARRFETFDGAYQILSGINPGHYSMPYGSMVVAIKCPILDDILISHITGLWATNQNVMGRIMELHGNREDKSAKTLFLWSMPGSKHFCGLAELQAFNPEPRTEIYDKEAGRNITIFGALVIQWIYCKLVPFEDVVPAVEAKIDQVSVTQMWNGMYYNEATGREVVKSYVEAPHVENMLAAPTGEFFRRAMENSKVATVPPSAPRYPARGGLRSQQRGGHASNQSTRGGGNNLVRRGNFQNSKVQIRPQPAHQSATMSVPVVKEETEEAKHTTQTDSTSPENKRHRGQPQLQMIPVLKYADGSMTTAPNMHGSIASIAPHGSVVASQNVRAHESNSAVQTKSVTLDSSNMPAVMHTPVTMGTSFPSQGQIANHLSGSVFDVSGSAGNHSYSFAMPTPRKPSMSQQAAASQSEGPESSTPRSLASIDRNRTDLNAWLYYDSPEKTPTQPKTPVRQPNSSHHLTGSPMDIIKHRTPTLRDVHSSLGSNRVSPQRVGAYSYGQLPPKIRTPESSPIEVRLKSDQSVQPVLPAQPVTPRPAGRRVAAERLDENGNYNPMWIHMLVDDE</sequence>
<feature type="compositionally biased region" description="Basic and acidic residues" evidence="1">
    <location>
        <begin position="622"/>
        <end position="633"/>
    </location>
</feature>
<evidence type="ECO:0000256" key="1">
    <source>
        <dbReference type="SAM" id="MobiDB-lite"/>
    </source>
</evidence>
<feature type="compositionally biased region" description="Polar residues" evidence="1">
    <location>
        <begin position="15"/>
        <end position="29"/>
    </location>
</feature>
<organism evidence="3 4">
    <name type="scientific">Aureobasidium subglaciale (strain EXF-2481)</name>
    <name type="common">Aureobasidium pullulans var. subglaciale</name>
    <dbReference type="NCBI Taxonomy" id="1043005"/>
    <lineage>
        <taxon>Eukaryota</taxon>
        <taxon>Fungi</taxon>
        <taxon>Dikarya</taxon>
        <taxon>Ascomycota</taxon>
        <taxon>Pezizomycotina</taxon>
        <taxon>Dothideomycetes</taxon>
        <taxon>Dothideomycetidae</taxon>
        <taxon>Dothideales</taxon>
        <taxon>Saccotheciaceae</taxon>
        <taxon>Aureobasidium</taxon>
    </lineage>
</organism>
<feature type="region of interest" description="Disordered" evidence="1">
    <location>
        <begin position="1"/>
        <end position="88"/>
    </location>
</feature>
<evidence type="ECO:0000313" key="3">
    <source>
        <dbReference type="EMBL" id="KEQ95699.1"/>
    </source>
</evidence>
<evidence type="ECO:0000259" key="2">
    <source>
        <dbReference type="PROSITE" id="PS50882"/>
    </source>
</evidence>
<dbReference type="Proteomes" id="UP000030641">
    <property type="component" value="Unassembled WGS sequence"/>
</dbReference>
<feature type="compositionally biased region" description="Polar residues" evidence="1">
    <location>
        <begin position="573"/>
        <end position="586"/>
    </location>
</feature>
<feature type="region of interest" description="Disordered" evidence="1">
    <location>
        <begin position="799"/>
        <end position="826"/>
    </location>
</feature>
<accession>A0A074YI20</accession>
<evidence type="ECO:0000313" key="4">
    <source>
        <dbReference type="Proteomes" id="UP000030641"/>
    </source>
</evidence>
<dbReference type="Gene3D" id="3.10.590.10">
    <property type="entry name" value="ph1033 like domains"/>
    <property type="match status" value="1"/>
</dbReference>
<reference evidence="3 4" key="1">
    <citation type="journal article" date="2014" name="BMC Genomics">
        <title>Genome sequencing of four Aureobasidium pullulans varieties: biotechnological potential, stress tolerance, and description of new species.</title>
        <authorList>
            <person name="Gostin Ar C."/>
            <person name="Ohm R.A."/>
            <person name="Kogej T."/>
            <person name="Sonjak S."/>
            <person name="Turk M."/>
            <person name="Zajc J."/>
            <person name="Zalar P."/>
            <person name="Grube M."/>
            <person name="Sun H."/>
            <person name="Han J."/>
            <person name="Sharma A."/>
            <person name="Chiniquy J."/>
            <person name="Ngan C.Y."/>
            <person name="Lipzen A."/>
            <person name="Barry K."/>
            <person name="Grigoriev I.V."/>
            <person name="Gunde-Cimerman N."/>
        </authorList>
    </citation>
    <scope>NUCLEOTIDE SEQUENCE [LARGE SCALE GENOMIC DNA]</scope>
    <source>
        <strain evidence="3 4">EXF-2481</strain>
    </source>
</reference>
<feature type="compositionally biased region" description="Polar residues" evidence="1">
    <location>
        <begin position="288"/>
        <end position="304"/>
    </location>
</feature>
<feature type="compositionally biased region" description="Basic and acidic residues" evidence="1">
    <location>
        <begin position="212"/>
        <end position="221"/>
    </location>
</feature>
<name>A0A074YI20_AURSE</name>
<dbReference type="InParanoid" id="A0A074YI20"/>
<dbReference type="OMA" id="SHIRQPH"/>
<protein>
    <recommendedName>
        <fullName evidence="2">YTH domain-containing protein</fullName>
    </recommendedName>
</protein>